<feature type="domain" description="Reverse transcriptase zinc-binding" evidence="2">
    <location>
        <begin position="762"/>
        <end position="847"/>
    </location>
</feature>
<dbReference type="EMBL" id="CP136892">
    <property type="protein sequence ID" value="WOL01474.1"/>
    <property type="molecule type" value="Genomic_DNA"/>
</dbReference>
<evidence type="ECO:0000313" key="3">
    <source>
        <dbReference type="EMBL" id="WOL01474.1"/>
    </source>
</evidence>
<proteinExistence type="predicted"/>
<evidence type="ECO:0000259" key="1">
    <source>
        <dbReference type="Pfam" id="PF00078"/>
    </source>
</evidence>
<dbReference type="Pfam" id="PF13966">
    <property type="entry name" value="zf-RVT"/>
    <property type="match status" value="1"/>
</dbReference>
<protein>
    <recommendedName>
        <fullName evidence="5">Reverse transcriptase domain-containing protein</fullName>
    </recommendedName>
</protein>
<reference evidence="3 4" key="1">
    <citation type="submission" date="2023-10" db="EMBL/GenBank/DDBJ databases">
        <title>Chromosome-scale genome assembly provides insights into flower coloration mechanisms of Canna indica.</title>
        <authorList>
            <person name="Li C."/>
        </authorList>
    </citation>
    <scope>NUCLEOTIDE SEQUENCE [LARGE SCALE GENOMIC DNA]</scope>
    <source>
        <tissue evidence="3">Flower</tissue>
    </source>
</reference>
<dbReference type="PANTHER" id="PTHR33710:SF71">
    <property type="entry name" value="ENDONUCLEASE_EXONUCLEASE_PHOSPHATASE DOMAIN-CONTAINING PROTEIN"/>
    <property type="match status" value="1"/>
</dbReference>
<dbReference type="Pfam" id="PF00078">
    <property type="entry name" value="RVT_1"/>
    <property type="match status" value="1"/>
</dbReference>
<dbReference type="InterPro" id="IPR000477">
    <property type="entry name" value="RT_dom"/>
</dbReference>
<dbReference type="SUPFAM" id="SSF56672">
    <property type="entry name" value="DNA/RNA polymerases"/>
    <property type="match status" value="1"/>
</dbReference>
<feature type="domain" description="Reverse transcriptase" evidence="1">
    <location>
        <begin position="414"/>
        <end position="571"/>
    </location>
</feature>
<dbReference type="Gene3D" id="3.60.10.10">
    <property type="entry name" value="Endonuclease/exonuclease/phosphatase"/>
    <property type="match status" value="1"/>
</dbReference>
<dbReference type="Proteomes" id="UP001327560">
    <property type="component" value="Chromosome 3"/>
</dbReference>
<accession>A0AAQ3K5C8</accession>
<dbReference type="PANTHER" id="PTHR33710">
    <property type="entry name" value="BNAC02G09200D PROTEIN"/>
    <property type="match status" value="1"/>
</dbReference>
<evidence type="ECO:0000259" key="2">
    <source>
        <dbReference type="Pfam" id="PF13966"/>
    </source>
</evidence>
<dbReference type="InterPro" id="IPR026960">
    <property type="entry name" value="RVT-Znf"/>
</dbReference>
<dbReference type="InterPro" id="IPR036691">
    <property type="entry name" value="Endo/exonu/phosph_ase_sf"/>
</dbReference>
<name>A0AAQ3K5C8_9LILI</name>
<keyword evidence="4" id="KW-1185">Reference proteome</keyword>
<gene>
    <name evidence="3" type="ORF">Cni_G10190</name>
</gene>
<evidence type="ECO:0008006" key="5">
    <source>
        <dbReference type="Google" id="ProtNLM"/>
    </source>
</evidence>
<dbReference type="SUPFAM" id="SSF56219">
    <property type="entry name" value="DNase I-like"/>
    <property type="match status" value="1"/>
</dbReference>
<dbReference type="InterPro" id="IPR043502">
    <property type="entry name" value="DNA/RNA_pol_sf"/>
</dbReference>
<dbReference type="AlphaFoldDB" id="A0AAQ3K5C8"/>
<organism evidence="3 4">
    <name type="scientific">Canna indica</name>
    <name type="common">Indian-shot</name>
    <dbReference type="NCBI Taxonomy" id="4628"/>
    <lineage>
        <taxon>Eukaryota</taxon>
        <taxon>Viridiplantae</taxon>
        <taxon>Streptophyta</taxon>
        <taxon>Embryophyta</taxon>
        <taxon>Tracheophyta</taxon>
        <taxon>Spermatophyta</taxon>
        <taxon>Magnoliopsida</taxon>
        <taxon>Liliopsida</taxon>
        <taxon>Zingiberales</taxon>
        <taxon>Cannaceae</taxon>
        <taxon>Canna</taxon>
    </lineage>
</organism>
<sequence>MLTRSAHIVDWASRVHFSSLYLGFFLSLGWIGPHSPEKASFLNWALRLCLLGRVWAGRKLKLQEARLSTLVRRSSCIAHKSTKYPLESASKRKAARNEGLIVPQAAPDTTAHPSSIMGSIIVKTRSALQTALLQDIEALGFIPRVITNVYEPMIVGGDFNITLHNHERINCIGNPTDSRRFSKVVADTELMDFPFSRSPFTWSNNQQPPALAKLDRILSNSSWALLFPMSLANSGERKLSNHKPLVWISSNNSSSSRVGPFRIEAGWLACEQFTDIVKAELEIGNPSSWAGLSPLSKWMKLWKPLWHTILLWNKFRRASRAKHRVETEDRLNSLCTKADLSSIADFEVHGRVEHDQTTIASSLRDFYIGLLGREIKPLLNIKWDSLYGSPSVDISSLDNPFTMTKRQFGVVRGLTPDVCLIKVDFEKAFNSVNWDFIIQLLRARGFAPRWISWIQFLLQSAESSLVINGVEGRLFKHKRGLRQGNPISPLLFNLVTDVLSRLVTKATTVKIVSGALNNILEGGITHILFVDDLLMFTSASEESLKNFALLLKCFDICTGLKMNTLKTKTGKHDIDLRGKCYVGWDSLTRPLSEGGLGILNLHSHNLARLGKSIWNLLQPGGLQWKDILSALYPRLCLLSSASRQTLSSVWKGICSLLDIFGVSLSFRPGEVSSFRFWLDPWVCGNRLCRKYPSLFSDTMNLNISIEMAKQQYASNEVLGWSLQFRYLVHNDLLDRLVTDIAPFLHGTSNDSIGWKWTKEGAFTTSSLYRLLNFKGISEPWTSYIWQVNFPPAISLTNWLIEKRRLPTRDRLLKHNVQLPSSSCVLCTNIDESHSHLFKDCPFTIAGWRMFPSLLDTPFYALDSRPWETNRNGATNYNKKQY</sequence>
<evidence type="ECO:0000313" key="4">
    <source>
        <dbReference type="Proteomes" id="UP001327560"/>
    </source>
</evidence>